<dbReference type="AlphaFoldDB" id="A0A061A1E4"/>
<dbReference type="EMBL" id="JAGGLR010000006">
    <property type="protein sequence ID" value="MBP2061601.1"/>
    <property type="molecule type" value="Genomic_DNA"/>
</dbReference>
<dbReference type="RefSeq" id="WP_044574751.1">
    <property type="nucleotide sequence ID" value="NZ_BAABDR010000045.1"/>
</dbReference>
<feature type="domain" description="ABC transmembrane type-1" evidence="9">
    <location>
        <begin position="14"/>
        <end position="203"/>
    </location>
</feature>
<dbReference type="InterPro" id="IPR000515">
    <property type="entry name" value="MetI-like"/>
</dbReference>
<dbReference type="NCBIfam" id="TIGR01726">
    <property type="entry name" value="HEQRo_perm_3TM"/>
    <property type="match status" value="1"/>
</dbReference>
<protein>
    <submittedName>
        <fullName evidence="10">Ectoine/hydroxyectoine ABC transporter, permeaseprotein EhuC</fullName>
    </submittedName>
    <submittedName>
        <fullName evidence="11">Polar amino acid transport system permease protein</fullName>
    </submittedName>
</protein>
<feature type="transmembrane region" description="Helical" evidence="8">
    <location>
        <begin position="184"/>
        <end position="202"/>
    </location>
</feature>
<dbReference type="Gene3D" id="1.10.3720.10">
    <property type="entry name" value="MetI-like"/>
    <property type="match status" value="1"/>
</dbReference>
<reference evidence="10" key="1">
    <citation type="submission" date="2014-05" db="EMBL/GenBank/DDBJ databases">
        <authorList>
            <person name="Horn Fabian"/>
        </authorList>
    </citation>
    <scope>NUCLEOTIDE SEQUENCE</scope>
</reference>
<feature type="transmembrane region" description="Helical" evidence="8">
    <location>
        <begin position="50"/>
        <end position="71"/>
    </location>
</feature>
<accession>A0A061A1E4</accession>
<dbReference type="EMBL" id="LK022848">
    <property type="protein sequence ID" value="CDR09573.1"/>
    <property type="molecule type" value="Genomic_DNA"/>
</dbReference>
<keyword evidence="7 8" id="KW-0472">Membrane</keyword>
<evidence type="ECO:0000256" key="8">
    <source>
        <dbReference type="RuleBase" id="RU363032"/>
    </source>
</evidence>
<keyword evidence="5" id="KW-0029">Amino-acid transport</keyword>
<evidence type="ECO:0000256" key="4">
    <source>
        <dbReference type="ARBA" id="ARBA00022692"/>
    </source>
</evidence>
<comment type="similarity">
    <text evidence="8">Belongs to the binding-protein-dependent transport system permease family.</text>
</comment>
<dbReference type="NCBIfam" id="TIGR03004">
    <property type="entry name" value="ectoine_ehuC"/>
    <property type="match status" value="1"/>
</dbReference>
<evidence type="ECO:0000259" key="9">
    <source>
        <dbReference type="PROSITE" id="PS50928"/>
    </source>
</evidence>
<evidence type="ECO:0000256" key="1">
    <source>
        <dbReference type="ARBA" id="ARBA00004651"/>
    </source>
</evidence>
<dbReference type="SUPFAM" id="SSF161098">
    <property type="entry name" value="MetI-like"/>
    <property type="match status" value="1"/>
</dbReference>
<keyword evidence="2 8" id="KW-0813">Transport</keyword>
<reference evidence="11 12" key="2">
    <citation type="submission" date="2021-03" db="EMBL/GenBank/DDBJ databases">
        <title>Genomic Encyclopedia of Type Strains, Phase IV (KMG-IV): sequencing the most valuable type-strain genomes for metagenomic binning, comparative biology and taxonomic classification.</title>
        <authorList>
            <person name="Goeker M."/>
        </authorList>
    </citation>
    <scope>NUCLEOTIDE SEQUENCE [LARGE SCALE GENOMIC DNA]</scope>
    <source>
        <strain evidence="11 12">DSM 41954</strain>
    </source>
</reference>
<evidence type="ECO:0000256" key="6">
    <source>
        <dbReference type="ARBA" id="ARBA00022989"/>
    </source>
</evidence>
<evidence type="ECO:0000313" key="11">
    <source>
        <dbReference type="EMBL" id="MBP2061601.1"/>
    </source>
</evidence>
<gene>
    <name evidence="11" type="ORF">J2Z30_002610</name>
    <name evidence="10" type="ORF">SIRAN6180</name>
</gene>
<organism evidence="10">
    <name type="scientific">Streptomyces iranensis</name>
    <dbReference type="NCBI Taxonomy" id="576784"/>
    <lineage>
        <taxon>Bacteria</taxon>
        <taxon>Bacillati</taxon>
        <taxon>Actinomycetota</taxon>
        <taxon>Actinomycetes</taxon>
        <taxon>Kitasatosporales</taxon>
        <taxon>Streptomycetaceae</taxon>
        <taxon>Streptomyces</taxon>
        <taxon>Streptomyces violaceusniger group</taxon>
    </lineage>
</organism>
<proteinExistence type="inferred from homology"/>
<evidence type="ECO:0000256" key="3">
    <source>
        <dbReference type="ARBA" id="ARBA00022475"/>
    </source>
</evidence>
<evidence type="ECO:0000313" key="12">
    <source>
        <dbReference type="Proteomes" id="UP000756710"/>
    </source>
</evidence>
<dbReference type="Proteomes" id="UP000756710">
    <property type="component" value="Unassembled WGS sequence"/>
</dbReference>
<feature type="transmembrane region" description="Helical" evidence="8">
    <location>
        <begin position="20"/>
        <end position="38"/>
    </location>
</feature>
<dbReference type="HOGENOM" id="CLU_019602_1_4_11"/>
<dbReference type="Pfam" id="PF00528">
    <property type="entry name" value="BPD_transp_1"/>
    <property type="match status" value="1"/>
</dbReference>
<keyword evidence="12" id="KW-1185">Reference proteome</keyword>
<dbReference type="InterPro" id="IPR010065">
    <property type="entry name" value="AA_ABC_transptr_permease_3TM"/>
</dbReference>
<sequence>MTAGLWENWLLPGVWITIQLTLYSAIFAAVVAFGIGIARTSPLWIVRFLTGFYVEVFRGTSALVLMFWLFFVMPLAFQYQLVPMWAAVLALGLTYGAYGSEIVRGAIAAVAPAQREAAIALSFTPAQRMRRVILPQAIPEMIPPFNNLLIELLKATALVSAVSVADITFAAQLSRLATGDSLEIYAIILVLYFVLAFVLTRLMRLLERRAKAGIGQAPVKSGKGPLITRKLSARQEAEQSSNIITAGGAQ</sequence>
<evidence type="ECO:0000256" key="7">
    <source>
        <dbReference type="ARBA" id="ARBA00023136"/>
    </source>
</evidence>
<dbReference type="InterPro" id="IPR043429">
    <property type="entry name" value="ArtM/GltK/GlnP/TcyL/YhdX-like"/>
</dbReference>
<dbReference type="GO" id="GO:0022857">
    <property type="term" value="F:transmembrane transporter activity"/>
    <property type="evidence" value="ECO:0007669"/>
    <property type="project" value="InterPro"/>
</dbReference>
<dbReference type="CDD" id="cd06261">
    <property type="entry name" value="TM_PBP2"/>
    <property type="match status" value="1"/>
</dbReference>
<name>A0A061A1E4_9ACTN</name>
<feature type="transmembrane region" description="Helical" evidence="8">
    <location>
        <begin position="77"/>
        <end position="98"/>
    </location>
</feature>
<evidence type="ECO:0000256" key="2">
    <source>
        <dbReference type="ARBA" id="ARBA00022448"/>
    </source>
</evidence>
<dbReference type="PROSITE" id="PS50928">
    <property type="entry name" value="ABC_TM1"/>
    <property type="match status" value="1"/>
</dbReference>
<keyword evidence="4 8" id="KW-0812">Transmembrane</keyword>
<comment type="subcellular location">
    <subcellularLocation>
        <location evidence="1 8">Cell membrane</location>
        <topology evidence="1 8">Multi-pass membrane protein</topology>
    </subcellularLocation>
</comment>
<dbReference type="InterPro" id="IPR035906">
    <property type="entry name" value="MetI-like_sf"/>
</dbReference>
<evidence type="ECO:0000313" key="10">
    <source>
        <dbReference type="EMBL" id="CDR09573.1"/>
    </source>
</evidence>
<dbReference type="GO" id="GO:0043190">
    <property type="term" value="C:ATP-binding cassette (ABC) transporter complex"/>
    <property type="evidence" value="ECO:0007669"/>
    <property type="project" value="InterPro"/>
</dbReference>
<keyword evidence="3" id="KW-1003">Cell membrane</keyword>
<dbReference type="GO" id="GO:0006865">
    <property type="term" value="P:amino acid transport"/>
    <property type="evidence" value="ECO:0007669"/>
    <property type="project" value="UniProtKB-KW"/>
</dbReference>
<dbReference type="PANTHER" id="PTHR30614">
    <property type="entry name" value="MEMBRANE COMPONENT OF AMINO ACID ABC TRANSPORTER"/>
    <property type="match status" value="1"/>
</dbReference>
<keyword evidence="6 8" id="KW-1133">Transmembrane helix</keyword>
<dbReference type="PANTHER" id="PTHR30614:SF0">
    <property type="entry name" value="L-CYSTINE TRANSPORT SYSTEM PERMEASE PROTEIN TCYL"/>
    <property type="match status" value="1"/>
</dbReference>
<dbReference type="InterPro" id="IPR014342">
    <property type="entry name" value="Ectoine_EhuC"/>
</dbReference>
<evidence type="ECO:0000256" key="5">
    <source>
        <dbReference type="ARBA" id="ARBA00022970"/>
    </source>
</evidence>
<feature type="transmembrane region" description="Helical" evidence="8">
    <location>
        <begin position="152"/>
        <end position="172"/>
    </location>
</feature>